<keyword evidence="2" id="KW-0808">Transferase</keyword>
<sequence>MQQKTHRGPEARRRGEAPDAGSRGAETGQAPTTRESPSSTAWLMEAICEPVNLRQALKRVKANKGAAGADGMSVSELPEYLKHHWPELKAQLLSGSYRPSPVRRVTIPKPCGGERLLGIPTVVDRFIQQAMMQVLQMQWDASFSDSSYGFRPGRSAHQAVKQAHEYIGSGYHWVVDLDLEKFFDRVNHDVLMSRIAKRVSDKRVLSLIRRFLNAGVMEAGLVRPVTEGTPQGGPLSPLLSNLLLDDFDKELEKRGLKFARYADDCNVYVKSERAGNRVMAGLTHWLSRKLKLKVNAKKSAVAHPESRKFLGYSFIRGRKVWCVVSPGSVKRFKTRIRELTGRNTGRSLEQLIEPLKRYMTGWKSYYRLNEWPSLIRELNGWIRRRLRSVLWKQWKTGGKRYKELHNRGVSKDLSAQTVGSCHKQWRVSCSPALNIALPNNLFVRLGLPEL</sequence>
<dbReference type="GO" id="GO:0051607">
    <property type="term" value="P:defense response to virus"/>
    <property type="evidence" value="ECO:0007669"/>
    <property type="project" value="UniProtKB-KW"/>
</dbReference>
<evidence type="ECO:0000259" key="11">
    <source>
        <dbReference type="PROSITE" id="PS50878"/>
    </source>
</evidence>
<comment type="caution">
    <text evidence="12">The sequence shown here is derived from an EMBL/GenBank/DDBJ whole genome shotgun (WGS) entry which is preliminary data.</text>
</comment>
<dbReference type="InterPro" id="IPR043502">
    <property type="entry name" value="DNA/RNA_pol_sf"/>
</dbReference>
<dbReference type="SUPFAM" id="SSF56672">
    <property type="entry name" value="DNA/RNA polymerases"/>
    <property type="match status" value="1"/>
</dbReference>
<dbReference type="Proteomes" id="UP000229378">
    <property type="component" value="Unassembled WGS sequence"/>
</dbReference>
<dbReference type="RefSeq" id="WP_054872105.1">
    <property type="nucleotide sequence ID" value="NZ_CABHPW010000127.1"/>
</dbReference>
<keyword evidence="7" id="KW-0051">Antiviral defense</keyword>
<reference evidence="12 13" key="1">
    <citation type="submission" date="2017-10" db="EMBL/GenBank/DDBJ databases">
        <authorList>
            <person name="Banno H."/>
            <person name="Chua N.-H."/>
        </authorList>
    </citation>
    <scope>NUCLEOTIDE SEQUENCE [LARGE SCALE GENOMIC DNA]</scope>
    <source>
        <strain evidence="12 13">SCPM-O-B-7607</strain>
    </source>
</reference>
<dbReference type="GO" id="GO:0046872">
    <property type="term" value="F:metal ion binding"/>
    <property type="evidence" value="ECO:0007669"/>
    <property type="project" value="UniProtKB-KW"/>
</dbReference>
<keyword evidence="5" id="KW-0460">Magnesium</keyword>
<feature type="region of interest" description="Disordered" evidence="10">
    <location>
        <begin position="1"/>
        <end position="38"/>
    </location>
</feature>
<proteinExistence type="inferred from homology"/>
<keyword evidence="3" id="KW-0548">Nucleotidyltransferase</keyword>
<dbReference type="EC" id="2.7.7.49" evidence="1"/>
<evidence type="ECO:0000256" key="7">
    <source>
        <dbReference type="ARBA" id="ARBA00023118"/>
    </source>
</evidence>
<organism evidence="12 13">
    <name type="scientific">Yersinia bercovieri</name>
    <dbReference type="NCBI Taxonomy" id="634"/>
    <lineage>
        <taxon>Bacteria</taxon>
        <taxon>Pseudomonadati</taxon>
        <taxon>Pseudomonadota</taxon>
        <taxon>Gammaproteobacteria</taxon>
        <taxon>Enterobacterales</taxon>
        <taxon>Yersiniaceae</taxon>
        <taxon>Yersinia</taxon>
    </lineage>
</organism>
<dbReference type="CDD" id="cd01651">
    <property type="entry name" value="RT_G2_intron"/>
    <property type="match status" value="1"/>
</dbReference>
<evidence type="ECO:0000256" key="1">
    <source>
        <dbReference type="ARBA" id="ARBA00012493"/>
    </source>
</evidence>
<dbReference type="Pfam" id="PF00078">
    <property type="entry name" value="RVT_1"/>
    <property type="match status" value="1"/>
</dbReference>
<keyword evidence="4" id="KW-0479">Metal-binding</keyword>
<dbReference type="PANTHER" id="PTHR34047:SF8">
    <property type="entry name" value="PROTEIN YKFC"/>
    <property type="match status" value="1"/>
</dbReference>
<dbReference type="GO" id="GO:0003723">
    <property type="term" value="F:RNA binding"/>
    <property type="evidence" value="ECO:0007669"/>
    <property type="project" value="InterPro"/>
</dbReference>
<evidence type="ECO:0000256" key="3">
    <source>
        <dbReference type="ARBA" id="ARBA00022695"/>
    </source>
</evidence>
<dbReference type="InterPro" id="IPR000123">
    <property type="entry name" value="Reverse_transcriptase_msDNA"/>
</dbReference>
<comment type="catalytic activity">
    <reaction evidence="9">
        <text>DNA(n) + a 2'-deoxyribonucleoside 5'-triphosphate = DNA(n+1) + diphosphate</text>
        <dbReference type="Rhea" id="RHEA:22508"/>
        <dbReference type="Rhea" id="RHEA-COMP:17339"/>
        <dbReference type="Rhea" id="RHEA-COMP:17340"/>
        <dbReference type="ChEBI" id="CHEBI:33019"/>
        <dbReference type="ChEBI" id="CHEBI:61560"/>
        <dbReference type="ChEBI" id="CHEBI:173112"/>
        <dbReference type="EC" id="2.7.7.49"/>
    </reaction>
</comment>
<dbReference type="PROSITE" id="PS50878">
    <property type="entry name" value="RT_POL"/>
    <property type="match status" value="1"/>
</dbReference>
<protein>
    <recommendedName>
        <fullName evidence="1">RNA-directed DNA polymerase</fullName>
        <ecNumber evidence="1">2.7.7.49</ecNumber>
    </recommendedName>
</protein>
<dbReference type="NCBIfam" id="TIGR04416">
    <property type="entry name" value="group_II_RT_mat"/>
    <property type="match status" value="1"/>
</dbReference>
<evidence type="ECO:0000256" key="4">
    <source>
        <dbReference type="ARBA" id="ARBA00022723"/>
    </source>
</evidence>
<feature type="compositionally biased region" description="Basic and acidic residues" evidence="10">
    <location>
        <begin position="7"/>
        <end position="17"/>
    </location>
</feature>
<comment type="similarity">
    <text evidence="8">Belongs to the bacterial reverse transcriptase family.</text>
</comment>
<dbReference type="EMBL" id="PEHN01000052">
    <property type="protein sequence ID" value="PHZ25749.1"/>
    <property type="molecule type" value="Genomic_DNA"/>
</dbReference>
<evidence type="ECO:0000313" key="12">
    <source>
        <dbReference type="EMBL" id="PHZ25749.1"/>
    </source>
</evidence>
<dbReference type="InterPro" id="IPR051083">
    <property type="entry name" value="GrpII_Intron_Splice-Mob/Def"/>
</dbReference>
<dbReference type="PANTHER" id="PTHR34047">
    <property type="entry name" value="NUCLEAR INTRON MATURASE 1, MITOCHONDRIAL-RELATED"/>
    <property type="match status" value="1"/>
</dbReference>
<dbReference type="InterPro" id="IPR030931">
    <property type="entry name" value="Group_II_RT_mat"/>
</dbReference>
<evidence type="ECO:0000313" key="13">
    <source>
        <dbReference type="Proteomes" id="UP000229378"/>
    </source>
</evidence>
<name>A0A2G4TXK7_YERBE</name>
<evidence type="ECO:0000256" key="8">
    <source>
        <dbReference type="ARBA" id="ARBA00034120"/>
    </source>
</evidence>
<dbReference type="GO" id="GO:0003964">
    <property type="term" value="F:RNA-directed DNA polymerase activity"/>
    <property type="evidence" value="ECO:0007669"/>
    <property type="project" value="UniProtKB-KW"/>
</dbReference>
<keyword evidence="6 12" id="KW-0695">RNA-directed DNA polymerase</keyword>
<evidence type="ECO:0000256" key="2">
    <source>
        <dbReference type="ARBA" id="ARBA00022679"/>
    </source>
</evidence>
<feature type="compositionally biased region" description="Polar residues" evidence="10">
    <location>
        <begin position="29"/>
        <end position="38"/>
    </location>
</feature>
<dbReference type="InterPro" id="IPR013597">
    <property type="entry name" value="Mat_intron_G2"/>
</dbReference>
<feature type="domain" description="Reverse transcriptase" evidence="11">
    <location>
        <begin position="88"/>
        <end position="314"/>
    </location>
</feature>
<accession>A0A2G4TXK7</accession>
<evidence type="ECO:0000256" key="5">
    <source>
        <dbReference type="ARBA" id="ARBA00022842"/>
    </source>
</evidence>
<evidence type="ECO:0000256" key="6">
    <source>
        <dbReference type="ARBA" id="ARBA00022918"/>
    </source>
</evidence>
<gene>
    <name evidence="12" type="primary">ltrA</name>
    <name evidence="12" type="ORF">CS533_19955</name>
</gene>
<dbReference type="InterPro" id="IPR000477">
    <property type="entry name" value="RT_dom"/>
</dbReference>
<evidence type="ECO:0000256" key="10">
    <source>
        <dbReference type="SAM" id="MobiDB-lite"/>
    </source>
</evidence>
<dbReference type="PRINTS" id="PR00866">
    <property type="entry name" value="RNADNAPOLMS"/>
</dbReference>
<dbReference type="GeneID" id="89598101"/>
<evidence type="ECO:0000256" key="9">
    <source>
        <dbReference type="ARBA" id="ARBA00048173"/>
    </source>
</evidence>
<dbReference type="AlphaFoldDB" id="A0A2G4TXK7"/>
<dbReference type="Pfam" id="PF08388">
    <property type="entry name" value="GIIM"/>
    <property type="match status" value="1"/>
</dbReference>